<sequence>MVGFYRLHRAAVENVRMQPCPAYILLKKSLSFFVTDKPVNIVTAHAIGNVVPQTAQAGISLVATILCFGTQLLVHESLCQALNVDIFGMGNLAGKCVLALKAIFVTVFCESS</sequence>
<dbReference type="AlphaFoldDB" id="A0A835JUA4"/>
<dbReference type="Proteomes" id="UP000657918">
    <property type="component" value="Unassembled WGS sequence"/>
</dbReference>
<reference evidence="1 2" key="1">
    <citation type="submission" date="2020-10" db="EMBL/GenBank/DDBJ databases">
        <title>Plant Genome Project.</title>
        <authorList>
            <person name="Zhang R.-G."/>
        </authorList>
    </citation>
    <scope>NUCLEOTIDE SEQUENCE [LARGE SCALE GENOMIC DNA]</scope>
    <source>
        <strain evidence="1">FAFU-HL-1</strain>
        <tissue evidence="1">Leaf</tissue>
    </source>
</reference>
<evidence type="ECO:0000313" key="2">
    <source>
        <dbReference type="Proteomes" id="UP000657918"/>
    </source>
</evidence>
<accession>A0A835JUA4</accession>
<comment type="caution">
    <text evidence="1">The sequence shown here is derived from an EMBL/GenBank/DDBJ whole genome shotgun (WGS) entry which is preliminary data.</text>
</comment>
<organism evidence="1 2">
    <name type="scientific">Salix dunnii</name>
    <dbReference type="NCBI Taxonomy" id="1413687"/>
    <lineage>
        <taxon>Eukaryota</taxon>
        <taxon>Viridiplantae</taxon>
        <taxon>Streptophyta</taxon>
        <taxon>Embryophyta</taxon>
        <taxon>Tracheophyta</taxon>
        <taxon>Spermatophyta</taxon>
        <taxon>Magnoliopsida</taxon>
        <taxon>eudicotyledons</taxon>
        <taxon>Gunneridae</taxon>
        <taxon>Pentapetalae</taxon>
        <taxon>rosids</taxon>
        <taxon>fabids</taxon>
        <taxon>Malpighiales</taxon>
        <taxon>Salicaceae</taxon>
        <taxon>Saliceae</taxon>
        <taxon>Salix</taxon>
    </lineage>
</organism>
<keyword evidence="2" id="KW-1185">Reference proteome</keyword>
<dbReference type="OrthoDB" id="10511890at2759"/>
<dbReference type="EMBL" id="JADGMS010000010">
    <property type="protein sequence ID" value="KAF9674658.1"/>
    <property type="molecule type" value="Genomic_DNA"/>
</dbReference>
<protein>
    <submittedName>
        <fullName evidence="1">Uncharacterized protein</fullName>
    </submittedName>
</protein>
<evidence type="ECO:0000313" key="1">
    <source>
        <dbReference type="EMBL" id="KAF9674658.1"/>
    </source>
</evidence>
<proteinExistence type="predicted"/>
<name>A0A835JUA4_9ROSI</name>
<gene>
    <name evidence="1" type="ORF">SADUNF_Sadunf10G0149700</name>
</gene>